<dbReference type="AlphaFoldDB" id="A0A0B1SZN5"/>
<evidence type="ECO:0000313" key="1">
    <source>
        <dbReference type="EMBL" id="KHJ89381.1"/>
    </source>
</evidence>
<proteinExistence type="predicted"/>
<sequence>MRKFITIALLSYVIAHTFYFIYTITHVSYTRRELSKRELSDGPLVLKEGVVAKRGKVIGRKRKGKDIKKKKKIVKGSVVKPVKVMKPKIKQELELDSDFLKKFTEKAVSIFEKNGLMYFTLVNGAFERLTMNWLCNVADFDVGSHLVYRELQLCKS</sequence>
<reference evidence="1 2" key="1">
    <citation type="submission" date="2014-03" db="EMBL/GenBank/DDBJ databases">
        <title>Draft genome of the hookworm Oesophagostomum dentatum.</title>
        <authorList>
            <person name="Mitreva M."/>
        </authorList>
    </citation>
    <scope>NUCLEOTIDE SEQUENCE [LARGE SCALE GENOMIC DNA]</scope>
    <source>
        <strain evidence="1 2">OD-Hann</strain>
    </source>
</reference>
<dbReference type="EMBL" id="KN554301">
    <property type="protein sequence ID" value="KHJ89381.1"/>
    <property type="molecule type" value="Genomic_DNA"/>
</dbReference>
<dbReference type="OrthoDB" id="5874685at2759"/>
<protein>
    <submittedName>
        <fullName evidence="1">Uncharacterized protein</fullName>
    </submittedName>
</protein>
<organism evidence="1 2">
    <name type="scientific">Oesophagostomum dentatum</name>
    <name type="common">Nodular worm</name>
    <dbReference type="NCBI Taxonomy" id="61180"/>
    <lineage>
        <taxon>Eukaryota</taxon>
        <taxon>Metazoa</taxon>
        <taxon>Ecdysozoa</taxon>
        <taxon>Nematoda</taxon>
        <taxon>Chromadorea</taxon>
        <taxon>Rhabditida</taxon>
        <taxon>Rhabditina</taxon>
        <taxon>Rhabditomorpha</taxon>
        <taxon>Strongyloidea</taxon>
        <taxon>Strongylidae</taxon>
        <taxon>Oesophagostomum</taxon>
    </lineage>
</organism>
<accession>A0A0B1SZN5</accession>
<name>A0A0B1SZN5_OESDE</name>
<evidence type="ECO:0000313" key="2">
    <source>
        <dbReference type="Proteomes" id="UP000053660"/>
    </source>
</evidence>
<dbReference type="Proteomes" id="UP000053660">
    <property type="component" value="Unassembled WGS sequence"/>
</dbReference>
<gene>
    <name evidence="1" type="ORF">OESDEN_10797</name>
</gene>
<keyword evidence="2" id="KW-1185">Reference proteome</keyword>